<evidence type="ECO:0000256" key="1">
    <source>
        <dbReference type="ARBA" id="ARBA00001933"/>
    </source>
</evidence>
<evidence type="ECO:0000313" key="6">
    <source>
        <dbReference type="Proteomes" id="UP000823910"/>
    </source>
</evidence>
<dbReference type="InterPro" id="IPR015421">
    <property type="entry name" value="PyrdxlP-dep_Trfase_major"/>
</dbReference>
<comment type="cofactor">
    <cofactor evidence="1">
        <name>pyridoxal 5'-phosphate</name>
        <dbReference type="ChEBI" id="CHEBI:597326"/>
    </cofactor>
</comment>
<evidence type="ECO:0000259" key="4">
    <source>
        <dbReference type="Pfam" id="PF01212"/>
    </source>
</evidence>
<protein>
    <submittedName>
        <fullName evidence="5">Aminotransferase class V-fold PLP-dependent enzyme</fullName>
    </submittedName>
</protein>
<reference evidence="5" key="1">
    <citation type="journal article" date="2021" name="PeerJ">
        <title>Extensive microbial diversity within the chicken gut microbiome revealed by metagenomics and culture.</title>
        <authorList>
            <person name="Gilroy R."/>
            <person name="Ravi A."/>
            <person name="Getino M."/>
            <person name="Pursley I."/>
            <person name="Horton D.L."/>
            <person name="Alikhan N.F."/>
            <person name="Baker D."/>
            <person name="Gharbi K."/>
            <person name="Hall N."/>
            <person name="Watson M."/>
            <person name="Adriaenssens E.M."/>
            <person name="Foster-Nyarko E."/>
            <person name="Jarju S."/>
            <person name="Secka A."/>
            <person name="Antonio M."/>
            <person name="Oren A."/>
            <person name="Chaudhuri R.R."/>
            <person name="La Ragione R."/>
            <person name="Hildebrand F."/>
            <person name="Pallen M.J."/>
        </authorList>
    </citation>
    <scope>NUCLEOTIDE SEQUENCE</scope>
    <source>
        <strain evidence="5">CHK180-15479</strain>
    </source>
</reference>
<dbReference type="SUPFAM" id="SSF53383">
    <property type="entry name" value="PLP-dependent transferases"/>
    <property type="match status" value="1"/>
</dbReference>
<organism evidence="5 6">
    <name type="scientific">Candidatus Enterocloster excrementipullorum</name>
    <dbReference type="NCBI Taxonomy" id="2838559"/>
    <lineage>
        <taxon>Bacteria</taxon>
        <taxon>Bacillati</taxon>
        <taxon>Bacillota</taxon>
        <taxon>Clostridia</taxon>
        <taxon>Lachnospirales</taxon>
        <taxon>Lachnospiraceae</taxon>
        <taxon>Enterocloster</taxon>
    </lineage>
</organism>
<dbReference type="GO" id="GO:0016829">
    <property type="term" value="F:lyase activity"/>
    <property type="evidence" value="ECO:0007669"/>
    <property type="project" value="InterPro"/>
</dbReference>
<dbReference type="Gene3D" id="3.40.640.10">
    <property type="entry name" value="Type I PLP-dependent aspartate aminotransferase-like (Major domain)"/>
    <property type="match status" value="1"/>
</dbReference>
<dbReference type="GO" id="GO:0008483">
    <property type="term" value="F:transaminase activity"/>
    <property type="evidence" value="ECO:0007669"/>
    <property type="project" value="UniProtKB-KW"/>
</dbReference>
<evidence type="ECO:0000256" key="3">
    <source>
        <dbReference type="ARBA" id="ARBA00022898"/>
    </source>
</evidence>
<name>A0A9D2SGP9_9FIRM</name>
<dbReference type="AlphaFoldDB" id="A0A9D2SGP9"/>
<feature type="domain" description="Aromatic amino acid beta-eliminating lyase/threonine aldolase" evidence="4">
    <location>
        <begin position="10"/>
        <end position="245"/>
    </location>
</feature>
<accession>A0A9D2SGP9</accession>
<evidence type="ECO:0000313" key="5">
    <source>
        <dbReference type="EMBL" id="HJC04732.1"/>
    </source>
</evidence>
<reference evidence="5" key="2">
    <citation type="submission" date="2021-04" db="EMBL/GenBank/DDBJ databases">
        <authorList>
            <person name="Gilroy R."/>
        </authorList>
    </citation>
    <scope>NUCLEOTIDE SEQUENCE</scope>
    <source>
        <strain evidence="5">CHK180-15479</strain>
    </source>
</reference>
<keyword evidence="3" id="KW-0663">Pyridoxal phosphate</keyword>
<dbReference type="Gene3D" id="3.90.1150.10">
    <property type="entry name" value="Aspartate Aminotransferase, domain 1"/>
    <property type="match status" value="1"/>
</dbReference>
<dbReference type="PANTHER" id="PTHR48097:SF5">
    <property type="entry name" value="LOW SPECIFICITY L-THREONINE ALDOLASE"/>
    <property type="match status" value="1"/>
</dbReference>
<dbReference type="PANTHER" id="PTHR48097">
    <property type="entry name" value="L-THREONINE ALDOLASE-RELATED"/>
    <property type="match status" value="1"/>
</dbReference>
<keyword evidence="5" id="KW-0808">Transferase</keyword>
<gene>
    <name evidence="5" type="ORF">H9704_01000</name>
</gene>
<evidence type="ECO:0000256" key="2">
    <source>
        <dbReference type="ARBA" id="ARBA00006966"/>
    </source>
</evidence>
<comment type="similarity">
    <text evidence="2">Belongs to the threonine aldolase family.</text>
</comment>
<dbReference type="InterPro" id="IPR001597">
    <property type="entry name" value="ArAA_b-elim_lyase/Thr_aldolase"/>
</dbReference>
<dbReference type="Proteomes" id="UP000823910">
    <property type="component" value="Unassembled WGS sequence"/>
</dbReference>
<dbReference type="GO" id="GO:0006520">
    <property type="term" value="P:amino acid metabolic process"/>
    <property type="evidence" value="ECO:0007669"/>
    <property type="project" value="InterPro"/>
</dbReference>
<dbReference type="Pfam" id="PF01212">
    <property type="entry name" value="Beta_elim_lyase"/>
    <property type="match status" value="1"/>
</dbReference>
<sequence>MNSAFRKLSFASDYMEGAHPSILSRLGEINFDKNPGYGADSICESARRKILAACSCPKGEVHFVVGGTQANALVIRSLLKPYQGVIAAESGHINVHEAGAIEAGGHKVLTLPHSSGKISAEAIERLVWSYWEDETHEHIVMPGMVYISQPTELGTLYSLDELTAISQVCRKYELPLYVDGARLAYGLACPENDVSLQDLGTLCDIFYIGGTKCGALFGEAVVIPKRGLIPHFFTLIKQQGALLAKGWLLGAQFDVLFTDGLYLRIGKPAIEAAGRIRDALKEQNIPLCFGSPTNQIFFAVDEKQRAFLREKVDSSFWEACGGGHTILRFATSWATSPEDTDALIQVLQAL</sequence>
<dbReference type="InterPro" id="IPR015422">
    <property type="entry name" value="PyrdxlP-dep_Trfase_small"/>
</dbReference>
<comment type="caution">
    <text evidence="5">The sequence shown here is derived from an EMBL/GenBank/DDBJ whole genome shotgun (WGS) entry which is preliminary data.</text>
</comment>
<proteinExistence type="inferred from homology"/>
<dbReference type="InterPro" id="IPR015424">
    <property type="entry name" value="PyrdxlP-dep_Trfase"/>
</dbReference>
<keyword evidence="5" id="KW-0032">Aminotransferase</keyword>
<dbReference type="EMBL" id="DWWT01000002">
    <property type="protein sequence ID" value="HJC04732.1"/>
    <property type="molecule type" value="Genomic_DNA"/>
</dbReference>